<comment type="caution">
    <text evidence="3">The sequence shown here is derived from an EMBL/GenBank/DDBJ whole genome shotgun (WGS) entry which is preliminary data.</text>
</comment>
<dbReference type="InterPro" id="IPR040256">
    <property type="entry name" value="At4g02000-like"/>
</dbReference>
<name>A0A9Q0JGK4_9ROSI</name>
<feature type="region of interest" description="Disordered" evidence="1">
    <location>
        <begin position="1"/>
        <end position="37"/>
    </location>
</feature>
<reference evidence="3" key="1">
    <citation type="submission" date="2022-02" db="EMBL/GenBank/DDBJ databases">
        <authorList>
            <person name="Henning P.M."/>
            <person name="McCubbin A.G."/>
            <person name="Shore J.S."/>
        </authorList>
    </citation>
    <scope>NUCLEOTIDE SEQUENCE</scope>
    <source>
        <strain evidence="3">F60SS</strain>
        <tissue evidence="3">Leaves</tissue>
    </source>
</reference>
<sequence>MEDKAHEMEEADRSTKKVRIRKQPEPNSKPIQVSPTPTPTVRLMMEIEDRRRSSRNAFAKRWELAVVVKVMGRSVSYQVISEKLRSMWLPNGHMKVIDLDNDFFLVRFTDRQDYLRCLTQGPWTVFGAALCVQSWTTGFNATTGKITKAVVWVQFPELCPFRTGDRVKFVRIAVEVDLENPLRGRIMVEGIERKVVYESLPLVCYHCGKVSYALFSCPFKESSQADKEQGAQATPELKGKEQEKELAQVALNRSRNLVVG</sequence>
<feature type="domain" description="DUF4283" evidence="2">
    <location>
        <begin position="60"/>
        <end position="142"/>
    </location>
</feature>
<dbReference type="EMBL" id="JAKUCV010002918">
    <property type="protein sequence ID" value="KAJ4840914.1"/>
    <property type="molecule type" value="Genomic_DNA"/>
</dbReference>
<dbReference type="Pfam" id="PF14111">
    <property type="entry name" value="DUF4283"/>
    <property type="match status" value="1"/>
</dbReference>
<keyword evidence="4" id="KW-1185">Reference proteome</keyword>
<evidence type="ECO:0000313" key="4">
    <source>
        <dbReference type="Proteomes" id="UP001141552"/>
    </source>
</evidence>
<dbReference type="PANTHER" id="PTHR31286">
    <property type="entry name" value="GLYCINE-RICH CELL WALL STRUCTURAL PROTEIN 1.8-LIKE"/>
    <property type="match status" value="1"/>
</dbReference>
<dbReference type="Proteomes" id="UP001141552">
    <property type="component" value="Unassembled WGS sequence"/>
</dbReference>
<gene>
    <name evidence="3" type="ORF">Tsubulata_001110</name>
</gene>
<accession>A0A9Q0JGK4</accession>
<proteinExistence type="predicted"/>
<evidence type="ECO:0000256" key="1">
    <source>
        <dbReference type="SAM" id="MobiDB-lite"/>
    </source>
</evidence>
<dbReference type="OrthoDB" id="1750606at2759"/>
<feature type="compositionally biased region" description="Polar residues" evidence="1">
    <location>
        <begin position="25"/>
        <end position="35"/>
    </location>
</feature>
<organism evidence="3 4">
    <name type="scientific">Turnera subulata</name>
    <dbReference type="NCBI Taxonomy" id="218843"/>
    <lineage>
        <taxon>Eukaryota</taxon>
        <taxon>Viridiplantae</taxon>
        <taxon>Streptophyta</taxon>
        <taxon>Embryophyta</taxon>
        <taxon>Tracheophyta</taxon>
        <taxon>Spermatophyta</taxon>
        <taxon>Magnoliopsida</taxon>
        <taxon>eudicotyledons</taxon>
        <taxon>Gunneridae</taxon>
        <taxon>Pentapetalae</taxon>
        <taxon>rosids</taxon>
        <taxon>fabids</taxon>
        <taxon>Malpighiales</taxon>
        <taxon>Passifloraceae</taxon>
        <taxon>Turnera</taxon>
    </lineage>
</organism>
<protein>
    <recommendedName>
        <fullName evidence="2">DUF4283 domain-containing protein</fullName>
    </recommendedName>
</protein>
<dbReference type="InterPro" id="IPR025558">
    <property type="entry name" value="DUF4283"/>
</dbReference>
<reference evidence="3" key="2">
    <citation type="journal article" date="2023" name="Plants (Basel)">
        <title>Annotation of the Turnera subulata (Passifloraceae) Draft Genome Reveals the S-Locus Evolved after the Divergence of Turneroideae from Passifloroideae in a Stepwise Manner.</title>
        <authorList>
            <person name="Henning P.M."/>
            <person name="Roalson E.H."/>
            <person name="Mir W."/>
            <person name="McCubbin A.G."/>
            <person name="Shore J.S."/>
        </authorList>
    </citation>
    <scope>NUCLEOTIDE SEQUENCE</scope>
    <source>
        <strain evidence="3">F60SS</strain>
    </source>
</reference>
<feature type="compositionally biased region" description="Basic and acidic residues" evidence="1">
    <location>
        <begin position="1"/>
        <end position="15"/>
    </location>
</feature>
<evidence type="ECO:0000313" key="3">
    <source>
        <dbReference type="EMBL" id="KAJ4840914.1"/>
    </source>
</evidence>
<evidence type="ECO:0000259" key="2">
    <source>
        <dbReference type="Pfam" id="PF14111"/>
    </source>
</evidence>
<dbReference type="AlphaFoldDB" id="A0A9Q0JGK4"/>
<dbReference type="PANTHER" id="PTHR31286:SF99">
    <property type="entry name" value="DUF4283 DOMAIN-CONTAINING PROTEIN"/>
    <property type="match status" value="1"/>
</dbReference>